<dbReference type="EC" id="2.3.2.27" evidence="3"/>
<accession>U6JYE3</accession>
<dbReference type="VEuPathDB" id="ToxoDB:EMH_0006590"/>
<feature type="domain" description="Deltex C-terminal" evidence="8">
    <location>
        <begin position="444"/>
        <end position="575"/>
    </location>
</feature>
<dbReference type="EMBL" id="HG682554">
    <property type="protein sequence ID" value="CDJ30495.1"/>
    <property type="molecule type" value="Genomic_DNA"/>
</dbReference>
<dbReference type="RefSeq" id="XP_013353060.1">
    <property type="nucleotide sequence ID" value="XM_013497606.1"/>
</dbReference>
<dbReference type="GO" id="GO:0007219">
    <property type="term" value="P:Notch signaling pathway"/>
    <property type="evidence" value="ECO:0007669"/>
    <property type="project" value="InterPro"/>
</dbReference>
<evidence type="ECO:0000256" key="3">
    <source>
        <dbReference type="ARBA" id="ARBA00012483"/>
    </source>
</evidence>
<feature type="region of interest" description="Disordered" evidence="6">
    <location>
        <begin position="26"/>
        <end position="90"/>
    </location>
</feature>
<evidence type="ECO:0000259" key="7">
    <source>
        <dbReference type="Pfam" id="PF02825"/>
    </source>
</evidence>
<dbReference type="InterPro" id="IPR039396">
    <property type="entry name" value="Deltex_C"/>
</dbReference>
<feature type="compositionally biased region" description="Low complexity" evidence="6">
    <location>
        <begin position="47"/>
        <end position="58"/>
    </location>
</feature>
<dbReference type="Proteomes" id="UP000030744">
    <property type="component" value="Unassembled WGS sequence"/>
</dbReference>
<dbReference type="Gene3D" id="3.30.390.130">
    <property type="match status" value="1"/>
</dbReference>
<reference evidence="9" key="2">
    <citation type="submission" date="2013-10" db="EMBL/GenBank/DDBJ databases">
        <authorList>
            <person name="Aslett M."/>
        </authorList>
    </citation>
    <scope>NUCLEOTIDE SEQUENCE [LARGE SCALE GENOMIC DNA]</scope>
    <source>
        <strain evidence="9">Houghton</strain>
    </source>
</reference>
<dbReference type="Gene3D" id="3.30.40.10">
    <property type="entry name" value="Zinc/RING finger domain, C3HC4 (zinc finger)"/>
    <property type="match status" value="1"/>
</dbReference>
<organism evidence="9 10">
    <name type="scientific">Eimeria mitis</name>
    <dbReference type="NCBI Taxonomy" id="44415"/>
    <lineage>
        <taxon>Eukaryota</taxon>
        <taxon>Sar</taxon>
        <taxon>Alveolata</taxon>
        <taxon>Apicomplexa</taxon>
        <taxon>Conoidasida</taxon>
        <taxon>Coccidia</taxon>
        <taxon>Eucoccidiorida</taxon>
        <taxon>Eimeriorina</taxon>
        <taxon>Eimeriidae</taxon>
        <taxon>Eimeria</taxon>
    </lineage>
</organism>
<reference evidence="9" key="1">
    <citation type="submission" date="2013-10" db="EMBL/GenBank/DDBJ databases">
        <title>Genomic analysis of the causative agents of coccidiosis in chickens.</title>
        <authorList>
            <person name="Reid A.J."/>
            <person name="Blake D."/>
            <person name="Billington K."/>
            <person name="Browne H."/>
            <person name="Dunn M."/>
            <person name="Hung S."/>
            <person name="Kawahara F."/>
            <person name="Miranda-Saavedra D."/>
            <person name="Mourier T."/>
            <person name="Nagra H."/>
            <person name="Otto T.D."/>
            <person name="Rawlings N."/>
            <person name="Sanchez A."/>
            <person name="Sanders M."/>
            <person name="Subramaniam C."/>
            <person name="Tay Y."/>
            <person name="Dear P."/>
            <person name="Doerig C."/>
            <person name="Gruber A."/>
            <person name="Parkinson J."/>
            <person name="Shirley M."/>
            <person name="Wan K.L."/>
            <person name="Berriman M."/>
            <person name="Tomley F."/>
            <person name="Pain A."/>
        </authorList>
    </citation>
    <scope>NUCLEOTIDE SEQUENCE [LARGE SCALE GENOMIC DNA]</scope>
    <source>
        <strain evidence="9">Houghton</strain>
    </source>
</reference>
<dbReference type="Pfam" id="PF02825">
    <property type="entry name" value="WWE"/>
    <property type="match status" value="1"/>
</dbReference>
<evidence type="ECO:0000259" key="8">
    <source>
        <dbReference type="Pfam" id="PF18102"/>
    </source>
</evidence>
<dbReference type="InterPro" id="IPR037197">
    <property type="entry name" value="WWE_dom_sf"/>
</dbReference>
<keyword evidence="4" id="KW-0808">Transferase</keyword>
<dbReference type="GO" id="GO:0016567">
    <property type="term" value="P:protein ubiquitination"/>
    <property type="evidence" value="ECO:0007669"/>
    <property type="project" value="UniProtKB-UniPathway"/>
</dbReference>
<feature type="compositionally biased region" description="Acidic residues" evidence="6">
    <location>
        <begin position="67"/>
        <end position="78"/>
    </location>
</feature>
<evidence type="ECO:0000256" key="6">
    <source>
        <dbReference type="SAM" id="MobiDB-lite"/>
    </source>
</evidence>
<comment type="catalytic activity">
    <reaction evidence="1">
        <text>S-ubiquitinyl-[E2 ubiquitin-conjugating enzyme]-L-cysteine + [acceptor protein]-L-lysine = [E2 ubiquitin-conjugating enzyme]-L-cysteine + N(6)-ubiquitinyl-[acceptor protein]-L-lysine.</text>
        <dbReference type="EC" id="2.3.2.27"/>
    </reaction>
</comment>
<evidence type="ECO:0000256" key="2">
    <source>
        <dbReference type="ARBA" id="ARBA00004906"/>
    </source>
</evidence>
<evidence type="ECO:0000313" key="10">
    <source>
        <dbReference type="Proteomes" id="UP000030744"/>
    </source>
</evidence>
<dbReference type="UniPathway" id="UPA00143"/>
<name>U6JYE3_9EIME</name>
<dbReference type="Pfam" id="PF18102">
    <property type="entry name" value="DTC"/>
    <property type="match status" value="1"/>
</dbReference>
<comment type="pathway">
    <text evidence="2">Protein modification; protein ubiquitination.</text>
</comment>
<feature type="domain" description="WWE" evidence="7">
    <location>
        <begin position="86"/>
        <end position="128"/>
    </location>
</feature>
<dbReference type="PANTHER" id="PTHR12622">
    <property type="entry name" value="DELTEX-RELATED"/>
    <property type="match status" value="1"/>
</dbReference>
<dbReference type="GeneID" id="25375663"/>
<feature type="compositionally biased region" description="Low complexity" evidence="6">
    <location>
        <begin position="308"/>
        <end position="359"/>
    </location>
</feature>
<sequence length="586" mass="64892">MGEGLWIPFDVRIMELLESLWAHLQGEHQQDGPPDALPGTLDRTQEPHQPQHQQVQVQQHEDQGQEQGEDREGEEEQNTADHRGERASQHYPQNHKLYVHLLPWRYCLDLHTMTQKNLATHRVRPIRRMFERVGLWFSRGTDGYAERFAPELEIRLESLWQESRDGRRSPGPLAIAWQDPSTGDVHYTDVIAMNELTGNGSYREIMRMEISCVTQDSSLDAREARHLPELPSLEVGNEESGEAFCRGHKEWFDSDDFQAAFAAVGAGEVPDDACAICLETFGAGDSVDPQELQREEQQKQASARPKGNSASRSVSSYISSSSGDSSPTSSSSSGTSGSSSNGSSASSKNSSSSGRGASTQQRQLSACVSEGCSEVDRSGVIDCDGGSTSKSNLMDEVSSNQEVVKLRHCPHHFHSECIRMYMQRCSRGGFFCPTCNVLQLPGNGPSPPGKMSWRISRHSLLAGHPREGTIIIEYVVEGGIQTERHAHPNTPFTGTRRQAFLPDCLLGRQLLRLLIRAFVKGHTFTVGDSVTSGQSNVVVWNGIHHKTSVSGGLLRYGYPDDTFLLRLAEELRARGFPLERAELNEG</sequence>
<dbReference type="InterPro" id="IPR039398">
    <property type="entry name" value="Deltex_fam"/>
</dbReference>
<dbReference type="InterPro" id="IPR004170">
    <property type="entry name" value="WWE_dom"/>
</dbReference>
<dbReference type="SUPFAM" id="SSF57850">
    <property type="entry name" value="RING/U-box"/>
    <property type="match status" value="1"/>
</dbReference>
<dbReference type="AlphaFoldDB" id="U6JYE3"/>
<keyword evidence="10" id="KW-1185">Reference proteome</keyword>
<dbReference type="InterPro" id="IPR039399">
    <property type="entry name" value="Deltex_C_sf"/>
</dbReference>
<evidence type="ECO:0000313" key="9">
    <source>
        <dbReference type="EMBL" id="CDJ30495.1"/>
    </source>
</evidence>
<evidence type="ECO:0000256" key="5">
    <source>
        <dbReference type="ARBA" id="ARBA00022723"/>
    </source>
</evidence>
<evidence type="ECO:0000256" key="4">
    <source>
        <dbReference type="ARBA" id="ARBA00022679"/>
    </source>
</evidence>
<feature type="compositionally biased region" description="Basic and acidic residues" evidence="6">
    <location>
        <begin position="79"/>
        <end position="88"/>
    </location>
</feature>
<dbReference type="SUPFAM" id="SSF117839">
    <property type="entry name" value="WWE domain"/>
    <property type="match status" value="1"/>
</dbReference>
<dbReference type="InterPro" id="IPR013083">
    <property type="entry name" value="Znf_RING/FYVE/PHD"/>
</dbReference>
<dbReference type="GO" id="GO:0046872">
    <property type="term" value="F:metal ion binding"/>
    <property type="evidence" value="ECO:0007669"/>
    <property type="project" value="UniProtKB-KW"/>
</dbReference>
<dbReference type="OrthoDB" id="527344at2759"/>
<dbReference type="Gene3D" id="3.30.720.50">
    <property type="match status" value="1"/>
</dbReference>
<keyword evidence="5" id="KW-0479">Metal-binding</keyword>
<protein>
    <recommendedName>
        <fullName evidence="3">RING-type E3 ubiquitin transferase</fullName>
        <ecNumber evidence="3">2.3.2.27</ecNumber>
    </recommendedName>
</protein>
<proteinExistence type="predicted"/>
<dbReference type="GO" id="GO:0061630">
    <property type="term" value="F:ubiquitin protein ligase activity"/>
    <property type="evidence" value="ECO:0007669"/>
    <property type="project" value="UniProtKB-EC"/>
</dbReference>
<feature type="region of interest" description="Disordered" evidence="6">
    <location>
        <begin position="285"/>
        <end position="360"/>
    </location>
</feature>
<gene>
    <name evidence="9" type="ORF">EMH_0006590</name>
</gene>
<evidence type="ECO:0000256" key="1">
    <source>
        <dbReference type="ARBA" id="ARBA00000900"/>
    </source>
</evidence>